<gene>
    <name evidence="2" type="ORF">CLV40_110253</name>
</gene>
<dbReference type="Proteomes" id="UP000239203">
    <property type="component" value="Unassembled WGS sequence"/>
</dbReference>
<name>A0A2S6GMT1_9PSEU</name>
<sequence length="79" mass="8263">MLVVMGRRGASGVVEPLRRLGPESLGVFRRFALVFGAGGVVMCTVMTCLSAFGVVEPSLLLGRGGLVVRRRFGAEPGVS</sequence>
<proteinExistence type="predicted"/>
<evidence type="ECO:0000256" key="1">
    <source>
        <dbReference type="SAM" id="Phobius"/>
    </source>
</evidence>
<keyword evidence="1" id="KW-0472">Membrane</keyword>
<evidence type="ECO:0000313" key="3">
    <source>
        <dbReference type="Proteomes" id="UP000239203"/>
    </source>
</evidence>
<reference evidence="2 3" key="1">
    <citation type="submission" date="2018-02" db="EMBL/GenBank/DDBJ databases">
        <title>Genomic Encyclopedia of Archaeal and Bacterial Type Strains, Phase II (KMG-II): from individual species to whole genera.</title>
        <authorList>
            <person name="Goeker M."/>
        </authorList>
    </citation>
    <scope>NUCLEOTIDE SEQUENCE [LARGE SCALE GENOMIC DNA]</scope>
    <source>
        <strain evidence="2 3">YU 961-1</strain>
    </source>
</reference>
<keyword evidence="3" id="KW-1185">Reference proteome</keyword>
<accession>A0A2S6GMT1</accession>
<comment type="caution">
    <text evidence="2">The sequence shown here is derived from an EMBL/GenBank/DDBJ whole genome shotgun (WGS) entry which is preliminary data.</text>
</comment>
<organism evidence="2 3">
    <name type="scientific">Actinokineospora auranticolor</name>
    <dbReference type="NCBI Taxonomy" id="155976"/>
    <lineage>
        <taxon>Bacteria</taxon>
        <taxon>Bacillati</taxon>
        <taxon>Actinomycetota</taxon>
        <taxon>Actinomycetes</taxon>
        <taxon>Pseudonocardiales</taxon>
        <taxon>Pseudonocardiaceae</taxon>
        <taxon>Actinokineospora</taxon>
    </lineage>
</organism>
<evidence type="ECO:0000313" key="2">
    <source>
        <dbReference type="EMBL" id="PPK66549.1"/>
    </source>
</evidence>
<keyword evidence="1" id="KW-1133">Transmembrane helix</keyword>
<dbReference type="AlphaFoldDB" id="A0A2S6GMT1"/>
<feature type="transmembrane region" description="Helical" evidence="1">
    <location>
        <begin position="31"/>
        <end position="55"/>
    </location>
</feature>
<dbReference type="EMBL" id="PTIX01000010">
    <property type="protein sequence ID" value="PPK66549.1"/>
    <property type="molecule type" value="Genomic_DNA"/>
</dbReference>
<protein>
    <submittedName>
        <fullName evidence="2">Uncharacterized protein</fullName>
    </submittedName>
</protein>
<keyword evidence="1" id="KW-0812">Transmembrane</keyword>